<evidence type="ECO:0000313" key="2">
    <source>
        <dbReference type="Proteomes" id="UP001187192"/>
    </source>
</evidence>
<accession>A0AA87Z6J9</accession>
<dbReference type="EMBL" id="BTGU01007503">
    <property type="protein sequence ID" value="GMN18756.1"/>
    <property type="molecule type" value="Genomic_DNA"/>
</dbReference>
<evidence type="ECO:0000313" key="1">
    <source>
        <dbReference type="EMBL" id="GMN18756.1"/>
    </source>
</evidence>
<name>A0AA87Z6J9_FICCA</name>
<organism evidence="1 2">
    <name type="scientific">Ficus carica</name>
    <name type="common">Common fig</name>
    <dbReference type="NCBI Taxonomy" id="3494"/>
    <lineage>
        <taxon>Eukaryota</taxon>
        <taxon>Viridiplantae</taxon>
        <taxon>Streptophyta</taxon>
        <taxon>Embryophyta</taxon>
        <taxon>Tracheophyta</taxon>
        <taxon>Spermatophyta</taxon>
        <taxon>Magnoliopsida</taxon>
        <taxon>eudicotyledons</taxon>
        <taxon>Gunneridae</taxon>
        <taxon>Pentapetalae</taxon>
        <taxon>rosids</taxon>
        <taxon>fabids</taxon>
        <taxon>Rosales</taxon>
        <taxon>Moraceae</taxon>
        <taxon>Ficeae</taxon>
        <taxon>Ficus</taxon>
    </lineage>
</organism>
<dbReference type="Proteomes" id="UP001187192">
    <property type="component" value="Unassembled WGS sequence"/>
</dbReference>
<comment type="caution">
    <text evidence="1">The sequence shown here is derived from an EMBL/GenBank/DDBJ whole genome shotgun (WGS) entry which is preliminary data.</text>
</comment>
<protein>
    <submittedName>
        <fullName evidence="1">Uncharacterized protein</fullName>
    </submittedName>
</protein>
<reference evidence="1" key="1">
    <citation type="submission" date="2023-07" db="EMBL/GenBank/DDBJ databases">
        <title>draft genome sequence of fig (Ficus carica).</title>
        <authorList>
            <person name="Takahashi T."/>
            <person name="Nishimura K."/>
        </authorList>
    </citation>
    <scope>NUCLEOTIDE SEQUENCE</scope>
</reference>
<dbReference type="AlphaFoldDB" id="A0AA87Z6J9"/>
<gene>
    <name evidence="1" type="ORF">TIFTF001_049851</name>
</gene>
<keyword evidence="2" id="KW-1185">Reference proteome</keyword>
<feature type="non-terminal residue" evidence="1">
    <location>
        <position position="1"/>
    </location>
</feature>
<sequence length="40" mass="4333">MLYWSVQATVSLVLSETFGSQNISIIAEEDVKTLSKADSA</sequence>
<proteinExistence type="predicted"/>